<dbReference type="SUPFAM" id="SSF48371">
    <property type="entry name" value="ARM repeat"/>
    <property type="match status" value="1"/>
</dbReference>
<dbReference type="Gene3D" id="2.60.210.10">
    <property type="entry name" value="Apoptosis, Tumor Necrosis Factor Receptor Associated Protein 2, Chain A"/>
    <property type="match status" value="4"/>
</dbReference>
<feature type="region of interest" description="Disordered" evidence="1">
    <location>
        <begin position="1571"/>
        <end position="1593"/>
    </location>
</feature>
<feature type="domain" description="MATH" evidence="2">
    <location>
        <begin position="42"/>
        <end position="169"/>
    </location>
</feature>
<feature type="region of interest" description="Disordered" evidence="1">
    <location>
        <begin position="1"/>
        <end position="31"/>
    </location>
</feature>
<dbReference type="Proteomes" id="UP000001514">
    <property type="component" value="Unassembled WGS sequence"/>
</dbReference>
<dbReference type="HOGENOM" id="CLU_001236_0_0_1"/>
<feature type="compositionally biased region" description="Low complexity" evidence="1">
    <location>
        <begin position="1"/>
        <end position="15"/>
    </location>
</feature>
<dbReference type="EMBL" id="GL377623">
    <property type="protein sequence ID" value="EFJ15334.1"/>
    <property type="molecule type" value="Genomic_DNA"/>
</dbReference>
<dbReference type="eggNOG" id="KOG1987">
    <property type="taxonomic scope" value="Eukaryota"/>
</dbReference>
<dbReference type="InParanoid" id="D8SJC1"/>
<evidence type="ECO:0000313" key="3">
    <source>
        <dbReference type="EMBL" id="EFJ15334.1"/>
    </source>
</evidence>
<feature type="region of interest" description="Disordered" evidence="1">
    <location>
        <begin position="668"/>
        <end position="688"/>
    </location>
</feature>
<dbReference type="PANTHER" id="PTHR47242:SF1">
    <property type="entry name" value="TRAF-LIKE FAMILY PROTEIN"/>
    <property type="match status" value="1"/>
</dbReference>
<dbReference type="InterPro" id="IPR016024">
    <property type="entry name" value="ARM-type_fold"/>
</dbReference>
<dbReference type="PANTHER" id="PTHR47242">
    <property type="entry name" value="TRAF-LIKE FAMILY PROTEIN"/>
    <property type="match status" value="1"/>
</dbReference>
<sequence length="1593" mass="178730">MDSSSVSASSRAARGGDNGAGDEQPREGGQESVVVERRGDFAVVCKWTIVQFSKVKARSLWSKYFQVGGYDCRLLVYPRGDSQALPGYLSIYLQVTDPSSSSKWDCFASYRLCVVNQRDESKSIQRDSWHRFSVKKKSHGWCDFTPSTVVLDPKSGFLVNESVLITTEILILSEVTSFNRDNNDLLLAPPPEALSGKFTWKVQNLSLFRDMIKTQKIMSPVFTAGECNLRLSVYQSSVGGVEYLSMCLESKDTEKTSSSSERSCWCLFRMSVLNQKPGLSHMHRDSYGRFAGDNKSGDNTSLGWNDYMKISDFMAPEMGYLVDDSATFTASFHVIKESSSFVKTPIGNRSVRKSDGYQGKFLWKIENFTKLKDLLKKRRITGLCIKSKRFQVGNRDCRLIVYPRGQSQPPCHLSMFLEVTDSRNSSADWSCFVSHRLSVVNHREERSVIKESQNRYCKAAKDWGWREFITLTNLFDQDSGFLVQDMVTFSAEVLILKETSMITPDCEGKSGVNGMECGANQGMFTWRVENFLAFKEIMETRKIFSKFFQAGGCELRIGVYESFDTLCIYLESDQSPGTDPDRNFWVRYRMAVVNQKHADRTVWKESSICTKTWNNSVLQFMKVSDMVEPDGGFMMRDTIVFVCEILDCCPWFEFSDLEVLVSDDDQDALSTDPDELLESDDSDGSSEDEEDIFRNLLARAGFHMSYGDNPQRLLDPREKVSMDAGAVAAFLTDLRVYLDDPVKVKRLLLPAKVSTVASSCKLGNGKEATTSPSLMNLFMGVKVLQQAIVDLLLDIMVECCQPAESKKHNERQNGKLQAVPESAKIDLNSREGGTAALNEEDSAQRVFNQRLDDAADGIGCLQAVQSCEIDGKPSLEVSVGSLTWPLIVCGFEKLRWPEQSEELFRLIVNSLRALDGAVPQGCPEPRRRPQSAQKMALVLERAPKYLQHDLLALVPKLVDPSEHQSVASTLLDWLQRKDTDINLRLAGLGALVQLDLNTEVWEQILQHALRIFAHSEDEALIIIITYIFKAAAKCYQLPQAVKAVRGRLKMLGTSVSPKVLEVVRDMIFTCPGVGEALLRDIDADSECSDSDGLSVFGYGGQGDAARIADVDILLEMLNVSPFVVEAQRLIERVVARGTISNSSVYKVLCIRRVGKAKDSGDAGSASRSPDSTSSPDCMFTALLALVKAISSSKDSKVREFVSTLYTDMFKLYCDDVLRERMVRGLVERATSSSRCGDDDQLEMNILTLLVKQEEGKEGKELKIVPTVLRMMRKAVQQANAECSSIRQQLSAREEELAKVRSDKQNEVARFAREKASLSQRLSEAEAGQLRVKLELKGEIERLSRDKNEAIERLRDTESQLEWSRSEREDEQASHASERKRLEDRLRDAESQISQFKRKRDDLKRITKEKTALAERLKSTEAVCANYAEEFDRLSAKSVTRDELCRSQEEDIRNLKEALERSEEDSRGKDLQISQYKSYAHNMDTTNQALQERVESLQSSIREELHMHAPLYGVGLETLSFGELEILARIHDEGLRQVRALQMALRGDLHAAPPPPPRHFGLPAVARPSSNGTAGFHGSGRANGTVSSWFPSTS</sequence>
<accession>D8SJC1</accession>
<dbReference type="SUPFAM" id="SSF49599">
    <property type="entry name" value="TRAF domain-like"/>
    <property type="match status" value="4"/>
</dbReference>
<feature type="compositionally biased region" description="Polar residues" evidence="1">
    <location>
        <begin position="1581"/>
        <end position="1593"/>
    </location>
</feature>
<feature type="domain" description="MATH" evidence="2">
    <location>
        <begin position="521"/>
        <end position="645"/>
    </location>
</feature>
<gene>
    <name evidence="3" type="ORF">SELMODRAFT_180190</name>
</gene>
<protein>
    <recommendedName>
        <fullName evidence="2">MATH domain-containing protein</fullName>
    </recommendedName>
</protein>
<dbReference type="InterPro" id="IPR002083">
    <property type="entry name" value="MATH/TRAF_dom"/>
</dbReference>
<organism evidence="4">
    <name type="scientific">Selaginella moellendorffii</name>
    <name type="common">Spikemoss</name>
    <dbReference type="NCBI Taxonomy" id="88036"/>
    <lineage>
        <taxon>Eukaryota</taxon>
        <taxon>Viridiplantae</taxon>
        <taxon>Streptophyta</taxon>
        <taxon>Embryophyta</taxon>
        <taxon>Tracheophyta</taxon>
        <taxon>Lycopodiopsida</taxon>
        <taxon>Selaginellales</taxon>
        <taxon>Selaginellaceae</taxon>
        <taxon>Selaginella</taxon>
    </lineage>
</organism>
<dbReference type="CDD" id="cd00121">
    <property type="entry name" value="MATH"/>
    <property type="match status" value="4"/>
</dbReference>
<dbReference type="GO" id="GO:0006955">
    <property type="term" value="P:immune response"/>
    <property type="evidence" value="ECO:0000318"/>
    <property type="project" value="GO_Central"/>
</dbReference>
<feature type="region of interest" description="Disordered" evidence="1">
    <location>
        <begin position="1354"/>
        <end position="1384"/>
    </location>
</feature>
<dbReference type="KEGG" id="smo:SELMODRAFT_180190"/>
<dbReference type="InterPro" id="IPR008974">
    <property type="entry name" value="TRAF-like"/>
</dbReference>
<evidence type="ECO:0000313" key="4">
    <source>
        <dbReference type="Proteomes" id="UP000001514"/>
    </source>
</evidence>
<proteinExistence type="predicted"/>
<dbReference type="OMA" id="DEHEFYS"/>
<dbReference type="FunCoup" id="D8SJC1">
    <property type="interactions" value="1785"/>
</dbReference>
<name>D8SJC1_SELML</name>
<dbReference type="Pfam" id="PF22486">
    <property type="entry name" value="MATH_2"/>
    <property type="match status" value="4"/>
</dbReference>
<dbReference type="STRING" id="88036.D8SJC1"/>
<evidence type="ECO:0000259" key="2">
    <source>
        <dbReference type="PROSITE" id="PS50144"/>
    </source>
</evidence>
<dbReference type="SMART" id="SM00061">
    <property type="entry name" value="MATH"/>
    <property type="match status" value="4"/>
</dbReference>
<dbReference type="PROSITE" id="PS50144">
    <property type="entry name" value="MATH"/>
    <property type="match status" value="4"/>
</dbReference>
<dbReference type="Gramene" id="EFJ15334">
    <property type="protein sequence ID" value="EFJ15334"/>
    <property type="gene ID" value="SELMODRAFT_180190"/>
</dbReference>
<keyword evidence="4" id="KW-1185">Reference proteome</keyword>
<evidence type="ECO:0000256" key="1">
    <source>
        <dbReference type="SAM" id="MobiDB-lite"/>
    </source>
</evidence>
<reference evidence="3 4" key="1">
    <citation type="journal article" date="2011" name="Science">
        <title>The Selaginella genome identifies genetic changes associated with the evolution of vascular plants.</title>
        <authorList>
            <person name="Banks J.A."/>
            <person name="Nishiyama T."/>
            <person name="Hasebe M."/>
            <person name="Bowman J.L."/>
            <person name="Gribskov M."/>
            <person name="dePamphilis C."/>
            <person name="Albert V.A."/>
            <person name="Aono N."/>
            <person name="Aoyama T."/>
            <person name="Ambrose B.A."/>
            <person name="Ashton N.W."/>
            <person name="Axtell M.J."/>
            <person name="Barker E."/>
            <person name="Barker M.S."/>
            <person name="Bennetzen J.L."/>
            <person name="Bonawitz N.D."/>
            <person name="Chapple C."/>
            <person name="Cheng C."/>
            <person name="Correa L.G."/>
            <person name="Dacre M."/>
            <person name="DeBarry J."/>
            <person name="Dreyer I."/>
            <person name="Elias M."/>
            <person name="Engstrom E.M."/>
            <person name="Estelle M."/>
            <person name="Feng L."/>
            <person name="Finet C."/>
            <person name="Floyd S.K."/>
            <person name="Frommer W.B."/>
            <person name="Fujita T."/>
            <person name="Gramzow L."/>
            <person name="Gutensohn M."/>
            <person name="Harholt J."/>
            <person name="Hattori M."/>
            <person name="Heyl A."/>
            <person name="Hirai T."/>
            <person name="Hiwatashi Y."/>
            <person name="Ishikawa M."/>
            <person name="Iwata M."/>
            <person name="Karol K.G."/>
            <person name="Koehler B."/>
            <person name="Kolukisaoglu U."/>
            <person name="Kubo M."/>
            <person name="Kurata T."/>
            <person name="Lalonde S."/>
            <person name="Li K."/>
            <person name="Li Y."/>
            <person name="Litt A."/>
            <person name="Lyons E."/>
            <person name="Manning G."/>
            <person name="Maruyama T."/>
            <person name="Michael T.P."/>
            <person name="Mikami K."/>
            <person name="Miyazaki S."/>
            <person name="Morinaga S."/>
            <person name="Murata T."/>
            <person name="Mueller-Roeber B."/>
            <person name="Nelson D.R."/>
            <person name="Obara M."/>
            <person name="Oguri Y."/>
            <person name="Olmstead R.G."/>
            <person name="Onodera N."/>
            <person name="Petersen B.L."/>
            <person name="Pils B."/>
            <person name="Prigge M."/>
            <person name="Rensing S.A."/>
            <person name="Riano-Pachon D.M."/>
            <person name="Roberts A.W."/>
            <person name="Sato Y."/>
            <person name="Scheller H.V."/>
            <person name="Schulz B."/>
            <person name="Schulz C."/>
            <person name="Shakirov E.V."/>
            <person name="Shibagaki N."/>
            <person name="Shinohara N."/>
            <person name="Shippen D.E."/>
            <person name="Soerensen I."/>
            <person name="Sotooka R."/>
            <person name="Sugimoto N."/>
            <person name="Sugita M."/>
            <person name="Sumikawa N."/>
            <person name="Tanurdzic M."/>
            <person name="Theissen G."/>
            <person name="Ulvskov P."/>
            <person name="Wakazuki S."/>
            <person name="Weng J.K."/>
            <person name="Willats W.W."/>
            <person name="Wipf D."/>
            <person name="Wolf P.G."/>
            <person name="Yang L."/>
            <person name="Zimmer A.D."/>
            <person name="Zhu Q."/>
            <person name="Mitros T."/>
            <person name="Hellsten U."/>
            <person name="Loque D."/>
            <person name="Otillar R."/>
            <person name="Salamov A."/>
            <person name="Schmutz J."/>
            <person name="Shapiro H."/>
            <person name="Lindquist E."/>
            <person name="Lucas S."/>
            <person name="Rokhsar D."/>
            <person name="Grigoriev I.V."/>
        </authorList>
    </citation>
    <scope>NUCLEOTIDE SEQUENCE [LARGE SCALE GENOMIC DNA]</scope>
</reference>
<feature type="domain" description="MATH" evidence="2">
    <location>
        <begin position="195"/>
        <end position="332"/>
    </location>
</feature>
<feature type="domain" description="MATH" evidence="2">
    <location>
        <begin position="358"/>
        <end position="493"/>
    </location>
</feature>